<dbReference type="AlphaFoldDB" id="A0A076EVQ0"/>
<proteinExistence type="inferred from homology"/>
<dbReference type="RefSeq" id="WP_128641611.1">
    <property type="nucleotide sequence ID" value="NZ_CP008947.1"/>
</dbReference>
<dbReference type="Pfam" id="PF00501">
    <property type="entry name" value="AMP-binding"/>
    <property type="match status" value="1"/>
</dbReference>
<dbReference type="SUPFAM" id="SSF56801">
    <property type="entry name" value="Acetyl-CoA synthetase-like"/>
    <property type="match status" value="1"/>
</dbReference>
<evidence type="ECO:0000313" key="8">
    <source>
        <dbReference type="Proteomes" id="UP000028488"/>
    </source>
</evidence>
<feature type="domain" description="AMP-dependent synthetase/ligase" evidence="6">
    <location>
        <begin position="24"/>
        <end position="425"/>
    </location>
</feature>
<keyword evidence="3" id="KW-0276">Fatty acid metabolism</keyword>
<dbReference type="Proteomes" id="UP000028488">
    <property type="component" value="Chromosome"/>
</dbReference>
<name>A0A076EVQ0_RHOOP</name>
<evidence type="ECO:0000259" key="6">
    <source>
        <dbReference type="Pfam" id="PF00501"/>
    </source>
</evidence>
<dbReference type="GO" id="GO:0004467">
    <property type="term" value="F:long-chain fatty acid-CoA ligase activity"/>
    <property type="evidence" value="ECO:0007669"/>
    <property type="project" value="TreeGrafter"/>
</dbReference>
<protein>
    <recommendedName>
        <fullName evidence="5">Acyl-CoA synthetase</fullName>
    </recommendedName>
</protein>
<evidence type="ECO:0000256" key="4">
    <source>
        <dbReference type="ARBA" id="ARBA00023098"/>
    </source>
</evidence>
<dbReference type="InterPro" id="IPR042099">
    <property type="entry name" value="ANL_N_sf"/>
</dbReference>
<keyword evidence="4" id="KW-0443">Lipid metabolism</keyword>
<sequence>MREYTSGPTFTVSDHENAVLRVFAHAESHPDRVMYTRPEAGGWVDVTAKDFGALVIGVAKGLIANGVRPGDRVALLSSTRFEWSLLDYAIWAAGAASVPIYDSSSHDQIRWIIEDSGAVAALVETPAHASSFEGDGIPYTLKRILTIDEDAVGTLIKDGLSIDDSEVFKRVVALTANDLASLVYTSGTTGRPKGCILTHRNFLSEVRALLAAPIGDVARPGNRVLTFLPLAHVLARAVSLAMFEAGATQAHWSDFGTVTGEFERFRPNTILGVPRVFEKVRDGAARKAASAGGLQKRIFDFAEATAVAYSEAQDTGGPPLRLRLERALADKLVYAKLRAALGGDCWWAISGGGALMPSLGHFFRGMGVPVYEGYGLTESTAAHCVNVPGAQKIGTVGRPLGGNSVRIAEDGEIELRGGVVFGGYWRNEHATREVLDDGWFRTGDLGDLDDEGYLTITGRKKDLLVTAGGKNVSPGPLEDRLRSHTLVSQAVVVGDGRPFIGALLTVDPQEFDKWKSAHGKPSDATVADLRDDEELRGDLQDAVDDANTTVSHTESIKRFVVLGRDLTEADGELTATLKIKRPVVTERFADDIASLYRRG</sequence>
<gene>
    <name evidence="7" type="ORF">EP51_33420</name>
</gene>
<dbReference type="PANTHER" id="PTHR43272:SF32">
    <property type="entry name" value="AMP-DEPENDENT SYNTHETASE_LIGASE DOMAIN-CONTAINING PROTEIN"/>
    <property type="match status" value="1"/>
</dbReference>
<keyword evidence="2 7" id="KW-0436">Ligase</keyword>
<dbReference type="Gene3D" id="3.40.50.12780">
    <property type="entry name" value="N-terminal domain of ligase-like"/>
    <property type="match status" value="1"/>
</dbReference>
<evidence type="ECO:0000256" key="3">
    <source>
        <dbReference type="ARBA" id="ARBA00022832"/>
    </source>
</evidence>
<dbReference type="PANTHER" id="PTHR43272">
    <property type="entry name" value="LONG-CHAIN-FATTY-ACID--COA LIGASE"/>
    <property type="match status" value="1"/>
</dbReference>
<dbReference type="InterPro" id="IPR000873">
    <property type="entry name" value="AMP-dep_synth/lig_dom"/>
</dbReference>
<dbReference type="eggNOG" id="COG1022">
    <property type="taxonomic scope" value="Bacteria"/>
</dbReference>
<dbReference type="GO" id="GO:0016020">
    <property type="term" value="C:membrane"/>
    <property type="evidence" value="ECO:0007669"/>
    <property type="project" value="TreeGrafter"/>
</dbReference>
<dbReference type="Pfam" id="PF23562">
    <property type="entry name" value="AMP-binding_C_3"/>
    <property type="match status" value="1"/>
</dbReference>
<evidence type="ECO:0000256" key="2">
    <source>
        <dbReference type="ARBA" id="ARBA00022598"/>
    </source>
</evidence>
<organism evidence="7 8">
    <name type="scientific">Rhodococcus opacus</name>
    <name type="common">Nocardia opaca</name>
    <dbReference type="NCBI Taxonomy" id="37919"/>
    <lineage>
        <taxon>Bacteria</taxon>
        <taxon>Bacillati</taxon>
        <taxon>Actinomycetota</taxon>
        <taxon>Actinomycetes</taxon>
        <taxon>Mycobacteriales</taxon>
        <taxon>Nocardiaceae</taxon>
        <taxon>Rhodococcus</taxon>
    </lineage>
</organism>
<accession>A0A076EVQ0</accession>
<dbReference type="PROSITE" id="PS00455">
    <property type="entry name" value="AMP_BINDING"/>
    <property type="match status" value="1"/>
</dbReference>
<dbReference type="InterPro" id="IPR020845">
    <property type="entry name" value="AMP-binding_CS"/>
</dbReference>
<dbReference type="EMBL" id="CP008947">
    <property type="protein sequence ID" value="AII09277.1"/>
    <property type="molecule type" value="Genomic_DNA"/>
</dbReference>
<evidence type="ECO:0000256" key="1">
    <source>
        <dbReference type="ARBA" id="ARBA00006432"/>
    </source>
</evidence>
<dbReference type="CDD" id="cd05907">
    <property type="entry name" value="VL_LC_FACS_like"/>
    <property type="match status" value="1"/>
</dbReference>
<evidence type="ECO:0000313" key="7">
    <source>
        <dbReference type="EMBL" id="AII09277.1"/>
    </source>
</evidence>
<evidence type="ECO:0000256" key="5">
    <source>
        <dbReference type="ARBA" id="ARBA00032875"/>
    </source>
</evidence>
<comment type="similarity">
    <text evidence="1">Belongs to the ATP-dependent AMP-binding enzyme family.</text>
</comment>
<reference evidence="7 8" key="1">
    <citation type="submission" date="2014-07" db="EMBL/GenBank/DDBJ databases">
        <title>Genome Sequence of Rhodococcus opacus Strain R7, a Biodegrader of Mono- and Polycyclic Aromatic Hydrocarbons.</title>
        <authorList>
            <person name="Di Gennaro P."/>
            <person name="Zampolli J."/>
            <person name="Presti I."/>
            <person name="Cappelletti M."/>
            <person name="D'Ursi P."/>
            <person name="Orro A."/>
            <person name="Mezzelani A."/>
            <person name="Milanesi L."/>
        </authorList>
    </citation>
    <scope>NUCLEOTIDE SEQUENCE [LARGE SCALE GENOMIC DNA]</scope>
    <source>
        <strain evidence="7 8">R7</strain>
    </source>
</reference>